<dbReference type="InterPro" id="IPR050109">
    <property type="entry name" value="HTH-type_TetR-like_transc_reg"/>
</dbReference>
<dbReference type="RefSeq" id="WP_106584955.1">
    <property type="nucleotide sequence ID" value="NZ_PYGA01000016.1"/>
</dbReference>
<dbReference type="Pfam" id="PF13977">
    <property type="entry name" value="TetR_C_6"/>
    <property type="match status" value="1"/>
</dbReference>
<dbReference type="InterPro" id="IPR036271">
    <property type="entry name" value="Tet_transcr_reg_TetR-rel_C_sf"/>
</dbReference>
<dbReference type="OrthoDB" id="2356263at2"/>
<keyword evidence="2" id="KW-0805">Transcription regulation</keyword>
<dbReference type="InterPro" id="IPR039538">
    <property type="entry name" value="BetI_C"/>
</dbReference>
<evidence type="ECO:0000256" key="3">
    <source>
        <dbReference type="ARBA" id="ARBA00023125"/>
    </source>
</evidence>
<dbReference type="PANTHER" id="PTHR30055">
    <property type="entry name" value="HTH-TYPE TRANSCRIPTIONAL REGULATOR RUTR"/>
    <property type="match status" value="1"/>
</dbReference>
<feature type="DNA-binding region" description="H-T-H motif" evidence="5">
    <location>
        <begin position="24"/>
        <end position="43"/>
    </location>
</feature>
<organism evidence="7 8">
    <name type="scientific">Murinocardiopsis flavida</name>
    <dbReference type="NCBI Taxonomy" id="645275"/>
    <lineage>
        <taxon>Bacteria</taxon>
        <taxon>Bacillati</taxon>
        <taxon>Actinomycetota</taxon>
        <taxon>Actinomycetes</taxon>
        <taxon>Streptosporangiales</taxon>
        <taxon>Nocardiopsidaceae</taxon>
        <taxon>Murinocardiopsis</taxon>
    </lineage>
</organism>
<feature type="domain" description="HTH tetR-type" evidence="6">
    <location>
        <begin position="1"/>
        <end position="61"/>
    </location>
</feature>
<keyword evidence="4" id="KW-0804">Transcription</keyword>
<evidence type="ECO:0000313" key="7">
    <source>
        <dbReference type="EMBL" id="PSK93685.1"/>
    </source>
</evidence>
<accession>A0A2P8D8Z4</accession>
<comment type="caution">
    <text evidence="7">The sequence shown here is derived from an EMBL/GenBank/DDBJ whole genome shotgun (WGS) entry which is preliminary data.</text>
</comment>
<evidence type="ECO:0000256" key="4">
    <source>
        <dbReference type="ARBA" id="ARBA00023163"/>
    </source>
</evidence>
<evidence type="ECO:0000313" key="8">
    <source>
        <dbReference type="Proteomes" id="UP000240542"/>
    </source>
</evidence>
<evidence type="ECO:0000259" key="6">
    <source>
        <dbReference type="PROSITE" id="PS50977"/>
    </source>
</evidence>
<dbReference type="PANTHER" id="PTHR30055:SF219">
    <property type="entry name" value="TRANSCRIPTIONAL REGULATORY PROTEIN"/>
    <property type="match status" value="1"/>
</dbReference>
<reference evidence="7 8" key="1">
    <citation type="submission" date="2018-03" db="EMBL/GenBank/DDBJ databases">
        <title>Genomic Encyclopedia of Archaeal and Bacterial Type Strains, Phase II (KMG-II): from individual species to whole genera.</title>
        <authorList>
            <person name="Goeker M."/>
        </authorList>
    </citation>
    <scope>NUCLEOTIDE SEQUENCE [LARGE SCALE GENOMIC DNA]</scope>
    <source>
        <strain evidence="7 8">DSM 45312</strain>
    </source>
</reference>
<keyword evidence="3 5" id="KW-0238">DNA-binding</keyword>
<dbReference type="PROSITE" id="PS50977">
    <property type="entry name" value="HTH_TETR_2"/>
    <property type="match status" value="1"/>
</dbReference>
<evidence type="ECO:0000256" key="1">
    <source>
        <dbReference type="ARBA" id="ARBA00022491"/>
    </source>
</evidence>
<evidence type="ECO:0000256" key="5">
    <source>
        <dbReference type="PROSITE-ProRule" id="PRU00335"/>
    </source>
</evidence>
<dbReference type="AlphaFoldDB" id="A0A2P8D8Z4"/>
<evidence type="ECO:0000256" key="2">
    <source>
        <dbReference type="ARBA" id="ARBA00023015"/>
    </source>
</evidence>
<dbReference type="SUPFAM" id="SSF48498">
    <property type="entry name" value="Tetracyclin repressor-like, C-terminal domain"/>
    <property type="match status" value="1"/>
</dbReference>
<sequence length="199" mass="21731">MGHREDLLAGAKKCLLERGYARTTARDIVAASGTNLASIGYHFRSKDALMMTALFEVLEGSMEPSVPAAEGDPEAPWDFEADLDEVIGSFVDKRPYWALSIEVYAQTRDNPDLQKVFADYFQIMRADLARKLVGADADDHAERTAGSAYLAMLSGLSLQWMIDPERAPSAKELAAGLRTVADRMDGADRRKDDADGADG</sequence>
<dbReference type="InterPro" id="IPR009057">
    <property type="entry name" value="Homeodomain-like_sf"/>
</dbReference>
<keyword evidence="1" id="KW-0678">Repressor</keyword>
<dbReference type="GO" id="GO:0000976">
    <property type="term" value="F:transcription cis-regulatory region binding"/>
    <property type="evidence" value="ECO:0007669"/>
    <property type="project" value="TreeGrafter"/>
</dbReference>
<name>A0A2P8D8Z4_9ACTN</name>
<dbReference type="Gene3D" id="1.10.357.10">
    <property type="entry name" value="Tetracycline Repressor, domain 2"/>
    <property type="match status" value="1"/>
</dbReference>
<dbReference type="GO" id="GO:0003700">
    <property type="term" value="F:DNA-binding transcription factor activity"/>
    <property type="evidence" value="ECO:0007669"/>
    <property type="project" value="TreeGrafter"/>
</dbReference>
<dbReference type="Pfam" id="PF00440">
    <property type="entry name" value="TetR_N"/>
    <property type="match status" value="1"/>
</dbReference>
<protein>
    <submittedName>
        <fullName evidence="7">TetR family transcriptional regulator</fullName>
    </submittedName>
</protein>
<gene>
    <name evidence="7" type="ORF">CLV63_11692</name>
</gene>
<dbReference type="SUPFAM" id="SSF46689">
    <property type="entry name" value="Homeodomain-like"/>
    <property type="match status" value="1"/>
</dbReference>
<keyword evidence="8" id="KW-1185">Reference proteome</keyword>
<dbReference type="EMBL" id="PYGA01000016">
    <property type="protein sequence ID" value="PSK93685.1"/>
    <property type="molecule type" value="Genomic_DNA"/>
</dbReference>
<dbReference type="InterPro" id="IPR001647">
    <property type="entry name" value="HTH_TetR"/>
</dbReference>
<dbReference type="PRINTS" id="PR00455">
    <property type="entry name" value="HTHTETR"/>
</dbReference>
<dbReference type="Proteomes" id="UP000240542">
    <property type="component" value="Unassembled WGS sequence"/>
</dbReference>
<proteinExistence type="predicted"/>